<accession>A0AAV9VL52</accession>
<proteinExistence type="inferred from homology"/>
<comment type="caution">
    <text evidence="10">The sequence shown here is derived from an EMBL/GenBank/DDBJ whole genome shotgun (WGS) entry which is preliminary data.</text>
</comment>
<dbReference type="InterPro" id="IPR002871">
    <property type="entry name" value="NIF_FeS_clus_asmbl_NifU_N"/>
</dbReference>
<gene>
    <name evidence="10" type="primary">ISU1</name>
    <name evidence="10" type="ORF">TWF730_006647</name>
</gene>
<comment type="function">
    <text evidence="8">Scaffold protein for the de novo synthesis of iron-sulfur (Fe-S) clusters within mitochondria, which is required for maturation of both mitochondrial and cytoplasmic [2Fe-2S] and [4Fe-4S] proteins.</text>
</comment>
<keyword evidence="11" id="KW-1185">Reference proteome</keyword>
<keyword evidence="3 8" id="KW-0001">2Fe-2S</keyword>
<dbReference type="SUPFAM" id="SSF82649">
    <property type="entry name" value="SufE/NifU"/>
    <property type="match status" value="1"/>
</dbReference>
<name>A0AAV9VL52_9PEZI</name>
<evidence type="ECO:0000259" key="9">
    <source>
        <dbReference type="Pfam" id="PF01592"/>
    </source>
</evidence>
<dbReference type="Gene3D" id="3.90.1010.10">
    <property type="match status" value="1"/>
</dbReference>
<reference evidence="10 11" key="1">
    <citation type="submission" date="2019-10" db="EMBL/GenBank/DDBJ databases">
        <authorList>
            <person name="Palmer J.M."/>
        </authorList>
    </citation>
    <scope>NUCLEOTIDE SEQUENCE [LARGE SCALE GENOMIC DNA]</scope>
    <source>
        <strain evidence="10 11">TWF730</strain>
    </source>
</reference>
<comment type="pathway">
    <text evidence="1">Cofactor biosynthesis; iron-sulfur cluster biosynthesis.</text>
</comment>
<feature type="domain" description="NIF system FeS cluster assembly NifU N-terminal" evidence="9">
    <location>
        <begin position="121"/>
        <end position="244"/>
    </location>
</feature>
<protein>
    <recommendedName>
        <fullName evidence="8">Iron-sulfur cluster assembly protein</fullName>
    </recommendedName>
</protein>
<keyword evidence="6 8" id="KW-0411">Iron-sulfur</keyword>
<evidence type="ECO:0000256" key="2">
    <source>
        <dbReference type="ARBA" id="ARBA00006420"/>
    </source>
</evidence>
<dbReference type="GO" id="GO:0005506">
    <property type="term" value="F:iron ion binding"/>
    <property type="evidence" value="ECO:0007669"/>
    <property type="project" value="UniProtKB-UniRule"/>
</dbReference>
<evidence type="ECO:0000256" key="7">
    <source>
        <dbReference type="ARBA" id="ARBA00034078"/>
    </source>
</evidence>
<sequence>MDPFSRSVEASEFCSALTYLKATLLSSPQITPNPKAKKYLLSSPININRQIHNILTAPPSSRHRYTAYLPSVHISTMLSRTLQTATRTLSRGALRPNLIAVAPRSHIAPLPAVTIVPKRGYHEKVLDHYSRPRNVGSMNKADLDVGTGLVGAPACGDVMKLQIRVDEVTGKISDVKFKTFGCGSAIASSSYLTELVRGMSLEDAGRIKNTEIAKELCLPPVKLHCSMLAEDAIKSAIKDYKSKRVGKPTLGVTA</sequence>
<evidence type="ECO:0000256" key="8">
    <source>
        <dbReference type="RuleBase" id="RU362089"/>
    </source>
</evidence>
<comment type="subcellular location">
    <subcellularLocation>
        <location evidence="8">Mitochondrion matrix</location>
    </subcellularLocation>
</comment>
<dbReference type="AlphaFoldDB" id="A0AAV9VL52"/>
<comment type="cofactor">
    <cofactor evidence="7 8">
        <name>[2Fe-2S] cluster</name>
        <dbReference type="ChEBI" id="CHEBI:190135"/>
    </cofactor>
</comment>
<comment type="similarity">
    <text evidence="2 8">Belongs to the NifU family.</text>
</comment>
<keyword evidence="4 8" id="KW-0479">Metal-binding</keyword>
<keyword evidence="8" id="KW-0809">Transit peptide</keyword>
<evidence type="ECO:0000313" key="10">
    <source>
        <dbReference type="EMBL" id="KAK6360505.1"/>
    </source>
</evidence>
<dbReference type="NCBIfam" id="TIGR01999">
    <property type="entry name" value="iscU"/>
    <property type="match status" value="1"/>
</dbReference>
<keyword evidence="5 8" id="KW-0408">Iron</keyword>
<evidence type="ECO:0000256" key="1">
    <source>
        <dbReference type="ARBA" id="ARBA00005151"/>
    </source>
</evidence>
<evidence type="ECO:0000256" key="5">
    <source>
        <dbReference type="ARBA" id="ARBA00023004"/>
    </source>
</evidence>
<evidence type="ECO:0000313" key="11">
    <source>
        <dbReference type="Proteomes" id="UP001373714"/>
    </source>
</evidence>
<evidence type="ECO:0000256" key="4">
    <source>
        <dbReference type="ARBA" id="ARBA00022723"/>
    </source>
</evidence>
<dbReference type="CDD" id="cd06664">
    <property type="entry name" value="IscU_like"/>
    <property type="match status" value="1"/>
</dbReference>
<dbReference type="EMBL" id="JAVHNS010000003">
    <property type="protein sequence ID" value="KAK6360505.1"/>
    <property type="molecule type" value="Genomic_DNA"/>
</dbReference>
<dbReference type="PANTHER" id="PTHR10093">
    <property type="entry name" value="IRON-SULFUR CLUSTER ASSEMBLY ENZYME NIFU HOMOLOG"/>
    <property type="match status" value="1"/>
</dbReference>
<organism evidence="10 11">
    <name type="scientific">Orbilia blumenaviensis</name>
    <dbReference type="NCBI Taxonomy" id="1796055"/>
    <lineage>
        <taxon>Eukaryota</taxon>
        <taxon>Fungi</taxon>
        <taxon>Dikarya</taxon>
        <taxon>Ascomycota</taxon>
        <taxon>Pezizomycotina</taxon>
        <taxon>Orbiliomycetes</taxon>
        <taxon>Orbiliales</taxon>
        <taxon>Orbiliaceae</taxon>
        <taxon>Orbilia</taxon>
    </lineage>
</organism>
<evidence type="ECO:0000256" key="3">
    <source>
        <dbReference type="ARBA" id="ARBA00022714"/>
    </source>
</evidence>
<evidence type="ECO:0000256" key="6">
    <source>
        <dbReference type="ARBA" id="ARBA00023014"/>
    </source>
</evidence>
<dbReference type="GO" id="GO:0016226">
    <property type="term" value="P:iron-sulfur cluster assembly"/>
    <property type="evidence" value="ECO:0007669"/>
    <property type="project" value="UniProtKB-UniRule"/>
</dbReference>
<dbReference type="Pfam" id="PF01592">
    <property type="entry name" value="NifU_N"/>
    <property type="match status" value="1"/>
</dbReference>
<keyword evidence="8" id="KW-0496">Mitochondrion</keyword>
<dbReference type="FunFam" id="3.90.1010.10:FF:000005">
    <property type="entry name" value="Iron-sulfur cluster assembly protein"/>
    <property type="match status" value="1"/>
</dbReference>
<dbReference type="Proteomes" id="UP001373714">
    <property type="component" value="Unassembled WGS sequence"/>
</dbReference>
<dbReference type="GO" id="GO:0051537">
    <property type="term" value="F:2 iron, 2 sulfur cluster binding"/>
    <property type="evidence" value="ECO:0007669"/>
    <property type="project" value="UniProtKB-KW"/>
</dbReference>
<dbReference type="GO" id="GO:0005759">
    <property type="term" value="C:mitochondrial matrix"/>
    <property type="evidence" value="ECO:0007669"/>
    <property type="project" value="UniProtKB-SubCell"/>
</dbReference>
<dbReference type="InterPro" id="IPR011339">
    <property type="entry name" value="ISCU"/>
</dbReference>